<dbReference type="Proteomes" id="UP000509303">
    <property type="component" value="Chromosome"/>
</dbReference>
<dbReference type="AlphaFoldDB" id="A0A7H8NHL1"/>
<evidence type="ECO:0000313" key="2">
    <source>
        <dbReference type="EMBL" id="QKW53876.1"/>
    </source>
</evidence>
<sequence>MGKITHFVHQSLDGFIEGPNGEFDWPRMDRELSAYSQSLTDSADIFLYGRVVWDMMSGYWPRAEEFSTHEHDLAFAPVWREASKVVVSSTLTEADWNTRVIGTDVVEQLTALKDGGAHLVLFGGSTLAGFLTAHQLIDEYQIFVHPVLLGGGKPVFTPQQRVDLSLVETRTFDSQVVLLRHARTVRPAQTA</sequence>
<dbReference type="InterPro" id="IPR024072">
    <property type="entry name" value="DHFR-like_dom_sf"/>
</dbReference>
<feature type="domain" description="Bacterial bifunctional deaminase-reductase C-terminal" evidence="1">
    <location>
        <begin position="3"/>
        <end position="178"/>
    </location>
</feature>
<dbReference type="Gene3D" id="3.40.430.10">
    <property type="entry name" value="Dihydrofolate Reductase, subunit A"/>
    <property type="match status" value="1"/>
</dbReference>
<dbReference type="InterPro" id="IPR050765">
    <property type="entry name" value="Riboflavin_Biosynth_HTPR"/>
</dbReference>
<dbReference type="EMBL" id="CP054929">
    <property type="protein sequence ID" value="QKW53876.1"/>
    <property type="molecule type" value="Genomic_DNA"/>
</dbReference>
<dbReference type="Pfam" id="PF01872">
    <property type="entry name" value="RibD_C"/>
    <property type="match status" value="1"/>
</dbReference>
<keyword evidence="3" id="KW-1185">Reference proteome</keyword>
<protein>
    <submittedName>
        <fullName evidence="2">Dihydrofolate reductase family protein</fullName>
    </submittedName>
</protein>
<reference evidence="2 3" key="1">
    <citation type="submission" date="2020-06" db="EMBL/GenBank/DDBJ databases">
        <title>Genome mining for natural products.</title>
        <authorList>
            <person name="Zhang B."/>
            <person name="Shi J."/>
            <person name="Ge H."/>
        </authorList>
    </citation>
    <scope>NUCLEOTIDE SEQUENCE [LARGE SCALE GENOMIC DNA]</scope>
    <source>
        <strain evidence="2 3">NA00687</strain>
    </source>
</reference>
<dbReference type="PANTHER" id="PTHR38011">
    <property type="entry name" value="DIHYDROFOLATE REDUCTASE FAMILY PROTEIN (AFU_ORTHOLOGUE AFUA_8G06820)"/>
    <property type="match status" value="1"/>
</dbReference>
<dbReference type="SUPFAM" id="SSF53597">
    <property type="entry name" value="Dihydrofolate reductase-like"/>
    <property type="match status" value="1"/>
</dbReference>
<dbReference type="PANTHER" id="PTHR38011:SF11">
    <property type="entry name" value="2,5-DIAMINO-6-RIBOSYLAMINO-4(3H)-PYRIMIDINONE 5'-PHOSPHATE REDUCTASE"/>
    <property type="match status" value="1"/>
</dbReference>
<dbReference type="RefSeq" id="WP_176165580.1">
    <property type="nucleotide sequence ID" value="NZ_CP054929.1"/>
</dbReference>
<accession>A0A7H8NHL1</accession>
<evidence type="ECO:0000259" key="1">
    <source>
        <dbReference type="Pfam" id="PF01872"/>
    </source>
</evidence>
<organism evidence="2 3">
    <name type="scientific">Streptomyces buecherae</name>
    <dbReference type="NCBI Taxonomy" id="2763006"/>
    <lineage>
        <taxon>Bacteria</taxon>
        <taxon>Bacillati</taxon>
        <taxon>Actinomycetota</taxon>
        <taxon>Actinomycetes</taxon>
        <taxon>Kitasatosporales</taxon>
        <taxon>Streptomycetaceae</taxon>
        <taxon>Streptomyces</taxon>
    </lineage>
</organism>
<proteinExistence type="predicted"/>
<dbReference type="InterPro" id="IPR002734">
    <property type="entry name" value="RibDG_C"/>
</dbReference>
<name>A0A7H8NHL1_9ACTN</name>
<gene>
    <name evidence="2" type="ORF">HUT08_34825</name>
</gene>
<evidence type="ECO:0000313" key="3">
    <source>
        <dbReference type="Proteomes" id="UP000509303"/>
    </source>
</evidence>
<dbReference type="GO" id="GO:0008703">
    <property type="term" value="F:5-amino-6-(5-phosphoribosylamino)uracil reductase activity"/>
    <property type="evidence" value="ECO:0007669"/>
    <property type="project" value="InterPro"/>
</dbReference>
<dbReference type="GO" id="GO:0009231">
    <property type="term" value="P:riboflavin biosynthetic process"/>
    <property type="evidence" value="ECO:0007669"/>
    <property type="project" value="InterPro"/>
</dbReference>